<organism evidence="2">
    <name type="scientific">Nicotiana tabacum</name>
    <name type="common">Common tobacco</name>
    <dbReference type="NCBI Taxonomy" id="4097"/>
    <lineage>
        <taxon>Eukaryota</taxon>
        <taxon>Viridiplantae</taxon>
        <taxon>Streptophyta</taxon>
        <taxon>Embryophyta</taxon>
        <taxon>Tracheophyta</taxon>
        <taxon>Spermatophyta</taxon>
        <taxon>Magnoliopsida</taxon>
        <taxon>eudicotyledons</taxon>
        <taxon>Gunneridae</taxon>
        <taxon>Pentapetalae</taxon>
        <taxon>asterids</taxon>
        <taxon>lamiids</taxon>
        <taxon>Solanales</taxon>
        <taxon>Solanaceae</taxon>
        <taxon>Nicotianoideae</taxon>
        <taxon>Nicotianeae</taxon>
        <taxon>Nicotiana</taxon>
    </lineage>
</organism>
<dbReference type="OrthoDB" id="1305100at2759"/>
<evidence type="ECO:0000313" key="2">
    <source>
        <dbReference type="RefSeq" id="XP_016486713.1"/>
    </source>
</evidence>
<dbReference type="KEGG" id="nta:107806952"/>
<reference evidence="2" key="1">
    <citation type="submission" date="2025-08" db="UniProtKB">
        <authorList>
            <consortium name="RefSeq"/>
        </authorList>
    </citation>
    <scope>IDENTIFICATION</scope>
</reference>
<protein>
    <submittedName>
        <fullName evidence="2">Uncharacterized protein</fullName>
    </submittedName>
</protein>
<gene>
    <name evidence="2" type="primary">LOC107806952</name>
</gene>
<feature type="region of interest" description="Disordered" evidence="1">
    <location>
        <begin position="57"/>
        <end position="83"/>
    </location>
</feature>
<dbReference type="AlphaFoldDB" id="A0A1S4BD03"/>
<accession>A0A1S4BD03</accession>
<feature type="compositionally biased region" description="Polar residues" evidence="1">
    <location>
        <begin position="119"/>
        <end position="128"/>
    </location>
</feature>
<dbReference type="InterPro" id="IPR004252">
    <property type="entry name" value="Probable_transposase_24"/>
</dbReference>
<evidence type="ECO:0000256" key="1">
    <source>
        <dbReference type="SAM" id="MobiDB-lite"/>
    </source>
</evidence>
<feature type="region of interest" description="Disordered" evidence="1">
    <location>
        <begin position="119"/>
        <end position="138"/>
    </location>
</feature>
<sequence>MRQKQLAIVVIMDQQRLATKKSRDPTPSELHLHVHTHGNDGRSFVGEKSQIVHEKYQEISQQQTQTQSDIDQSTPPYAQSTPTGNLDELVMRLIPALTDHIVPVIVERVCELVSLPSHQPNTDLTNHPSDMAPTVPTSSTAANVDEVYALGSDNDRNSPASHS</sequence>
<feature type="compositionally biased region" description="Low complexity" evidence="1">
    <location>
        <begin position="59"/>
        <end position="74"/>
    </location>
</feature>
<proteinExistence type="predicted"/>
<name>A0A1S4BD03_TOBAC</name>
<dbReference type="PaxDb" id="4097-A0A1S4BD03"/>
<dbReference type="RefSeq" id="XP_016486713.1">
    <property type="nucleotide sequence ID" value="XM_016631227.1"/>
</dbReference>
<dbReference type="Pfam" id="PF03004">
    <property type="entry name" value="Transposase_24"/>
    <property type="match status" value="1"/>
</dbReference>